<name>A0A2R4VSX6_9PROT</name>
<gene>
    <name evidence="2" type="ORF">A6A40_21110</name>
</gene>
<feature type="region of interest" description="Disordered" evidence="1">
    <location>
        <begin position="122"/>
        <end position="201"/>
    </location>
</feature>
<geneLocation type="plasmid" evidence="2 3">
    <name>pYZ2</name>
</geneLocation>
<evidence type="ECO:0000256" key="1">
    <source>
        <dbReference type="SAM" id="MobiDB-lite"/>
    </source>
</evidence>
<accession>A0A2R4VSX6</accession>
<sequence>MSSPSASTTPATPAAKPQAAFRETVGRFRCAVLACPALKPRDKLVALVMLERVNRQMFEALGLLLTWTGVEAVARLCALSTRDVERARSALLAAGVIVRDRAGGRGQPTRMRLCLDWLEREDGTAGDAPDPSDDPSPDSGVADTGVGQSAQRPPTAPGSPAGTGLHRPTPVSAKPCDKTREPPRASPHASAGTSPPPSAAAIERDGHARIARRIGAVQHATWFRGCRLGLSGDRRLTVTAPNRCVADRIRAAYELELLRLFHVEAVDITVAVPPVAADSAFPLIEGRA</sequence>
<evidence type="ECO:0000313" key="3">
    <source>
        <dbReference type="Proteomes" id="UP000077405"/>
    </source>
</evidence>
<proteinExistence type="predicted"/>
<keyword evidence="3" id="KW-1185">Reference proteome</keyword>
<dbReference type="OrthoDB" id="7302057at2"/>
<dbReference type="EMBL" id="CP028903">
    <property type="protein sequence ID" value="AWB07522.1"/>
    <property type="molecule type" value="Genomic_DNA"/>
</dbReference>
<dbReference type="AlphaFoldDB" id="A0A2R4VSX6"/>
<reference evidence="2 3" key="1">
    <citation type="submission" date="2018-04" db="EMBL/GenBank/DDBJ databases">
        <title>Complete genome sequence of the nitrogen-fixing bacterium Azospirillum humicireducens type strain SgZ-5.</title>
        <authorList>
            <person name="Yu Z."/>
        </authorList>
    </citation>
    <scope>NUCLEOTIDE SEQUENCE [LARGE SCALE GENOMIC DNA]</scope>
    <source>
        <strain evidence="2 3">SgZ-5</strain>
        <plasmid evidence="2 3">pYZ2</plasmid>
    </source>
</reference>
<dbReference type="KEGG" id="ahu:A6A40_21110"/>
<evidence type="ECO:0000313" key="2">
    <source>
        <dbReference type="EMBL" id="AWB07522.1"/>
    </source>
</evidence>
<organism evidence="2 3">
    <name type="scientific">Azospirillum humicireducens</name>
    <dbReference type="NCBI Taxonomy" id="1226968"/>
    <lineage>
        <taxon>Bacteria</taxon>
        <taxon>Pseudomonadati</taxon>
        <taxon>Pseudomonadota</taxon>
        <taxon>Alphaproteobacteria</taxon>
        <taxon>Rhodospirillales</taxon>
        <taxon>Azospirillaceae</taxon>
        <taxon>Azospirillum</taxon>
    </lineage>
</organism>
<keyword evidence="2" id="KW-0614">Plasmid</keyword>
<protein>
    <recommendedName>
        <fullName evidence="4">DnaA N-terminal domain-containing protein</fullName>
    </recommendedName>
</protein>
<dbReference type="RefSeq" id="WP_108547806.1">
    <property type="nucleotide sequence ID" value="NZ_CP028903.1"/>
</dbReference>
<evidence type="ECO:0008006" key="4">
    <source>
        <dbReference type="Google" id="ProtNLM"/>
    </source>
</evidence>
<dbReference type="Proteomes" id="UP000077405">
    <property type="component" value="Plasmid pYZ2"/>
</dbReference>